<keyword evidence="2" id="KW-0521">NADP</keyword>
<protein>
    <submittedName>
        <fullName evidence="4">NAD(P)-binding protein</fullName>
    </submittedName>
</protein>
<dbReference type="Pfam" id="PF00106">
    <property type="entry name" value="adh_short"/>
    <property type="match status" value="1"/>
</dbReference>
<gene>
    <name evidence="4" type="ORF">AOQ84DRAFT_222725</name>
</gene>
<accession>A0A8E2JYH5</accession>
<dbReference type="PRINTS" id="PR00081">
    <property type="entry name" value="GDHRDH"/>
</dbReference>
<organism evidence="4 5">
    <name type="scientific">Glonium stellatum</name>
    <dbReference type="NCBI Taxonomy" id="574774"/>
    <lineage>
        <taxon>Eukaryota</taxon>
        <taxon>Fungi</taxon>
        <taxon>Dikarya</taxon>
        <taxon>Ascomycota</taxon>
        <taxon>Pezizomycotina</taxon>
        <taxon>Dothideomycetes</taxon>
        <taxon>Pleosporomycetidae</taxon>
        <taxon>Gloniales</taxon>
        <taxon>Gloniaceae</taxon>
        <taxon>Glonium</taxon>
    </lineage>
</organism>
<dbReference type="OrthoDB" id="191139at2759"/>
<proteinExistence type="inferred from homology"/>
<keyword evidence="5" id="KW-1185">Reference proteome</keyword>
<evidence type="ECO:0000313" key="5">
    <source>
        <dbReference type="Proteomes" id="UP000250140"/>
    </source>
</evidence>
<dbReference type="SUPFAM" id="SSF51735">
    <property type="entry name" value="NAD(P)-binding Rossmann-fold domains"/>
    <property type="match status" value="1"/>
</dbReference>
<comment type="similarity">
    <text evidence="1">Belongs to the short-chain dehydrogenases/reductases (SDR) family.</text>
</comment>
<evidence type="ECO:0000256" key="3">
    <source>
        <dbReference type="ARBA" id="ARBA00023002"/>
    </source>
</evidence>
<evidence type="ECO:0000256" key="2">
    <source>
        <dbReference type="ARBA" id="ARBA00022857"/>
    </source>
</evidence>
<evidence type="ECO:0000256" key="1">
    <source>
        <dbReference type="ARBA" id="ARBA00006484"/>
    </source>
</evidence>
<evidence type="ECO:0000313" key="4">
    <source>
        <dbReference type="EMBL" id="OCL14148.1"/>
    </source>
</evidence>
<sequence length="309" mass="33203">MEKNLPNQTGKVHIVTGGYTGVGYQLAQILYAKNSTVYIAGHSTSKGTAAISALKAACPNSKGRLEFLSLDLADLSTIAKSAAEFMAKETRLDVLTNNAGLMTPPEGSTTAQGFELQMGTNALGPFLFTMCLLPALRKTAQTAAPGSVRVTWAGSLGVEVYAPKGGIEFDENSGVPKVLGSRLDYGQSKVANVLIASEFAKRFGRDGIISVCFNPGNLKSELQRHGSRAQNFFGNMLLYPPIYGDYTELYSDLSPDITAAQNGSYIWPWGCPGTLKEGLLDTLKSNSEGGNGKAEQFWLWCEKETKPYM</sequence>
<dbReference type="EMBL" id="KV748612">
    <property type="protein sequence ID" value="OCL14148.1"/>
    <property type="molecule type" value="Genomic_DNA"/>
</dbReference>
<dbReference type="Proteomes" id="UP000250140">
    <property type="component" value="Unassembled WGS sequence"/>
</dbReference>
<dbReference type="InterPro" id="IPR036291">
    <property type="entry name" value="NAD(P)-bd_dom_sf"/>
</dbReference>
<dbReference type="PANTHER" id="PTHR24320">
    <property type="entry name" value="RETINOL DEHYDROGENASE"/>
    <property type="match status" value="1"/>
</dbReference>
<dbReference type="GO" id="GO:0016491">
    <property type="term" value="F:oxidoreductase activity"/>
    <property type="evidence" value="ECO:0007669"/>
    <property type="project" value="UniProtKB-KW"/>
</dbReference>
<name>A0A8E2JYH5_9PEZI</name>
<dbReference type="Gene3D" id="3.40.50.720">
    <property type="entry name" value="NAD(P)-binding Rossmann-like Domain"/>
    <property type="match status" value="1"/>
</dbReference>
<dbReference type="InterPro" id="IPR002347">
    <property type="entry name" value="SDR_fam"/>
</dbReference>
<reference evidence="4 5" key="1">
    <citation type="journal article" date="2016" name="Nat. Commun.">
        <title>Ectomycorrhizal ecology is imprinted in the genome of the dominant symbiotic fungus Cenococcum geophilum.</title>
        <authorList>
            <consortium name="DOE Joint Genome Institute"/>
            <person name="Peter M."/>
            <person name="Kohler A."/>
            <person name="Ohm R.A."/>
            <person name="Kuo A."/>
            <person name="Krutzmann J."/>
            <person name="Morin E."/>
            <person name="Arend M."/>
            <person name="Barry K.W."/>
            <person name="Binder M."/>
            <person name="Choi C."/>
            <person name="Clum A."/>
            <person name="Copeland A."/>
            <person name="Grisel N."/>
            <person name="Haridas S."/>
            <person name="Kipfer T."/>
            <person name="LaButti K."/>
            <person name="Lindquist E."/>
            <person name="Lipzen A."/>
            <person name="Maire R."/>
            <person name="Meier B."/>
            <person name="Mihaltcheva S."/>
            <person name="Molinier V."/>
            <person name="Murat C."/>
            <person name="Poggeler S."/>
            <person name="Quandt C.A."/>
            <person name="Sperisen C."/>
            <person name="Tritt A."/>
            <person name="Tisserant E."/>
            <person name="Crous P.W."/>
            <person name="Henrissat B."/>
            <person name="Nehls U."/>
            <person name="Egli S."/>
            <person name="Spatafora J.W."/>
            <person name="Grigoriev I.V."/>
            <person name="Martin F.M."/>
        </authorList>
    </citation>
    <scope>NUCLEOTIDE SEQUENCE [LARGE SCALE GENOMIC DNA]</scope>
    <source>
        <strain evidence="4 5">CBS 207.34</strain>
    </source>
</reference>
<dbReference type="PANTHER" id="PTHR24320:SF236">
    <property type="entry name" value="SHORT-CHAIN DEHYDROGENASE-RELATED"/>
    <property type="match status" value="1"/>
</dbReference>
<dbReference type="AlphaFoldDB" id="A0A8E2JYH5"/>
<keyword evidence="3" id="KW-0560">Oxidoreductase</keyword>